<feature type="compositionally biased region" description="Basic residues" evidence="9">
    <location>
        <begin position="152"/>
        <end position="163"/>
    </location>
</feature>
<protein>
    <recommendedName>
        <fullName evidence="2 6">S-formylglutathione hydrolase</fullName>
        <ecNumber evidence="2 6">3.1.2.12</ecNumber>
    </recommendedName>
</protein>
<proteinExistence type="inferred from homology"/>
<feature type="region of interest" description="Disordered" evidence="9">
    <location>
        <begin position="176"/>
        <end position="263"/>
    </location>
</feature>
<sequence length="576" mass="63034">MPPVQVLPVAQDQPVPGDPRHAGQGADAGRHLALLDRRPADLPLHGHLHLRQPHRGAGDRAGQDPAGRAVRQGLLHRLRRHHRRGRGGLHGQGGGRRQRGGVRPGRHRPERDPGREDGGRRQDHRRGPEPGARGNGAQVRHDAFRQPEGRRQRGRPPRPAHRRRRGLCLRMHRQHAGHAPGAGVLPQGLGPVDHHRRGRGRGGDQHTAVPARHRPPVEGLGLRRRARPHRRAEDRRLVHGGQAQHRRPHHPHAAARAHQRRLRPDEARRVDPLRGAVLRDAAMTTASISTPAPASALELLSAHACFGGAQRFYRHASSAIGLPMRFSVYLPPQALAGERCAALVYLAGLTCTEETFAIKAGAQRVAAREGLVLIAPDTSPRGADVPGETDSWDFGVGAGFYLDATQAPWRTHYRMESYVAGELIDTVVAALPVDARRIGIFGHSMGGHGALTLALRHPARFRSVSAFAPIAHPSICPWGIKAFTGYLGDDRTAWAAHDATLLMRQARRPFPGGILIDQGEADTFLAEQLSPDAFADACQAAGQPLRLRRHPGYDHGYYFIASFIEDHLLHHAAQLR</sequence>
<dbReference type="GO" id="GO:0046294">
    <property type="term" value="P:formaldehyde catabolic process"/>
    <property type="evidence" value="ECO:0007669"/>
    <property type="project" value="InterPro"/>
</dbReference>
<comment type="catalytic activity">
    <reaction evidence="5 8">
        <text>S-formylglutathione + H2O = formate + glutathione + H(+)</text>
        <dbReference type="Rhea" id="RHEA:14961"/>
        <dbReference type="ChEBI" id="CHEBI:15377"/>
        <dbReference type="ChEBI" id="CHEBI:15378"/>
        <dbReference type="ChEBI" id="CHEBI:15740"/>
        <dbReference type="ChEBI" id="CHEBI:57688"/>
        <dbReference type="ChEBI" id="CHEBI:57925"/>
        <dbReference type="EC" id="3.1.2.12"/>
    </reaction>
</comment>
<dbReference type="eggNOG" id="COG0627">
    <property type="taxonomic scope" value="Bacteria"/>
</dbReference>
<dbReference type="Gene3D" id="3.40.50.1820">
    <property type="entry name" value="alpha/beta hydrolase"/>
    <property type="match status" value="1"/>
</dbReference>
<feature type="active site" description="Charge relay system" evidence="7">
    <location>
        <position position="555"/>
    </location>
</feature>
<evidence type="ECO:0000256" key="4">
    <source>
        <dbReference type="ARBA" id="ARBA00022801"/>
    </source>
</evidence>
<dbReference type="SUPFAM" id="SSF53474">
    <property type="entry name" value="alpha/beta-Hydrolases"/>
    <property type="match status" value="1"/>
</dbReference>
<dbReference type="EMBL" id="CP002819">
    <property type="protein sequence ID" value="AEG70049.1"/>
    <property type="molecule type" value="Genomic_DNA"/>
</dbReference>
<evidence type="ECO:0000256" key="5">
    <source>
        <dbReference type="ARBA" id="ARBA00047590"/>
    </source>
</evidence>
<dbReference type="PATRIC" id="fig|1031711.3.peg.2695"/>
<evidence type="ECO:0000256" key="7">
    <source>
        <dbReference type="PIRSR" id="PIRSR614186-1"/>
    </source>
</evidence>
<evidence type="ECO:0000256" key="1">
    <source>
        <dbReference type="ARBA" id="ARBA00005622"/>
    </source>
</evidence>
<dbReference type="PANTHER" id="PTHR10061">
    <property type="entry name" value="S-FORMYLGLUTATHIONE HYDROLASE"/>
    <property type="match status" value="1"/>
</dbReference>
<keyword evidence="4 8" id="KW-0378">Hydrolase</keyword>
<dbReference type="AlphaFoldDB" id="F6G516"/>
<evidence type="ECO:0000256" key="8">
    <source>
        <dbReference type="RuleBase" id="RU363068"/>
    </source>
</evidence>
<dbReference type="GO" id="GO:0018738">
    <property type="term" value="F:S-formylglutathione hydrolase activity"/>
    <property type="evidence" value="ECO:0007669"/>
    <property type="project" value="UniProtKB-UniRule"/>
</dbReference>
<reference evidence="10 11" key="1">
    <citation type="journal article" date="2011" name="J. Bacteriol.">
        <title>Complete genome sequence of the plant pathogen Ralstonia solanacearum strain Po82.</title>
        <authorList>
            <person name="Xu J."/>
            <person name="Zheng H.J."/>
            <person name="Liu L."/>
            <person name="Pan Z.C."/>
            <person name="Prior P."/>
            <person name="Tang B."/>
            <person name="Xu J.S."/>
            <person name="Zhang H."/>
            <person name="Tian Q."/>
            <person name="Zhang L.Q."/>
            <person name="Feng J."/>
        </authorList>
    </citation>
    <scope>NUCLEOTIDE SEQUENCE [LARGE SCALE GENOMIC DNA]</scope>
    <source>
        <strain evidence="10 11">Po82</strain>
    </source>
</reference>
<dbReference type="FunFam" id="3.40.50.1820:FF:000002">
    <property type="entry name" value="S-formylglutathione hydrolase"/>
    <property type="match status" value="1"/>
</dbReference>
<evidence type="ECO:0000256" key="3">
    <source>
        <dbReference type="ARBA" id="ARBA00022487"/>
    </source>
</evidence>
<comment type="function">
    <text evidence="8">Serine hydrolase involved in the detoxification of formaldehyde.</text>
</comment>
<dbReference type="EC" id="3.1.2.12" evidence="2 6"/>
<name>F6G516_RALS8</name>
<feature type="compositionally biased region" description="Basic and acidic residues" evidence="9">
    <location>
        <begin position="107"/>
        <end position="128"/>
    </location>
</feature>
<dbReference type="Proteomes" id="UP000007953">
    <property type="component" value="Chromosome"/>
</dbReference>
<feature type="compositionally biased region" description="Basic residues" evidence="9">
    <location>
        <begin position="77"/>
        <end position="87"/>
    </location>
</feature>
<evidence type="ECO:0000256" key="6">
    <source>
        <dbReference type="NCBIfam" id="TIGR02821"/>
    </source>
</evidence>
<evidence type="ECO:0000256" key="2">
    <source>
        <dbReference type="ARBA" id="ARBA00012479"/>
    </source>
</evidence>
<feature type="region of interest" description="Disordered" evidence="9">
    <location>
        <begin position="1"/>
        <end position="30"/>
    </location>
</feature>
<evidence type="ECO:0000313" key="10">
    <source>
        <dbReference type="EMBL" id="AEG70049.1"/>
    </source>
</evidence>
<dbReference type="HOGENOM" id="CLU_473161_0_0_4"/>
<feature type="active site" description="Charge relay system" evidence="7">
    <location>
        <position position="522"/>
    </location>
</feature>
<dbReference type="InterPro" id="IPR029058">
    <property type="entry name" value="AB_hydrolase_fold"/>
</dbReference>
<feature type="region of interest" description="Disordered" evidence="9">
    <location>
        <begin position="77"/>
        <end position="163"/>
    </location>
</feature>
<dbReference type="Pfam" id="PF00756">
    <property type="entry name" value="Esterase"/>
    <property type="match status" value="1"/>
</dbReference>
<feature type="active site" description="Charge relay system" evidence="7">
    <location>
        <position position="444"/>
    </location>
</feature>
<comment type="similarity">
    <text evidence="1 8">Belongs to the esterase D family.</text>
</comment>
<evidence type="ECO:0000256" key="9">
    <source>
        <dbReference type="SAM" id="MobiDB-lite"/>
    </source>
</evidence>
<dbReference type="KEGG" id="rsn:RSPO_c02757"/>
<feature type="compositionally biased region" description="Basic residues" evidence="9">
    <location>
        <begin position="244"/>
        <end position="261"/>
    </location>
</feature>
<dbReference type="InterPro" id="IPR014186">
    <property type="entry name" value="S-formylglutathione_hydrol"/>
</dbReference>
<organism evidence="10 11">
    <name type="scientific">Ralstonia solanacearum (strain Po82)</name>
    <dbReference type="NCBI Taxonomy" id="1031711"/>
    <lineage>
        <taxon>Bacteria</taxon>
        <taxon>Pseudomonadati</taxon>
        <taxon>Pseudomonadota</taxon>
        <taxon>Betaproteobacteria</taxon>
        <taxon>Burkholderiales</taxon>
        <taxon>Burkholderiaceae</taxon>
        <taxon>Ralstonia</taxon>
        <taxon>Ralstonia solanacearum species complex</taxon>
    </lineage>
</organism>
<dbReference type="PANTHER" id="PTHR10061:SF0">
    <property type="entry name" value="S-FORMYLGLUTATHIONE HYDROLASE"/>
    <property type="match status" value="1"/>
</dbReference>
<evidence type="ECO:0000313" key="11">
    <source>
        <dbReference type="Proteomes" id="UP000007953"/>
    </source>
</evidence>
<gene>
    <name evidence="10" type="primary">esd</name>
    <name evidence="10" type="ordered locus">RSPO_c02757</name>
</gene>
<feature type="compositionally biased region" description="Basic and acidic residues" evidence="9">
    <location>
        <begin position="139"/>
        <end position="151"/>
    </location>
</feature>
<dbReference type="InterPro" id="IPR000801">
    <property type="entry name" value="Esterase-like"/>
</dbReference>
<accession>F6G516</accession>
<dbReference type="GO" id="GO:0052689">
    <property type="term" value="F:carboxylic ester hydrolase activity"/>
    <property type="evidence" value="ECO:0007669"/>
    <property type="project" value="UniProtKB-KW"/>
</dbReference>
<keyword evidence="3 8" id="KW-0719">Serine esterase</keyword>
<dbReference type="NCBIfam" id="TIGR02821">
    <property type="entry name" value="fghA_ester_D"/>
    <property type="match status" value="1"/>
</dbReference>
<dbReference type="GO" id="GO:0005829">
    <property type="term" value="C:cytosol"/>
    <property type="evidence" value="ECO:0007669"/>
    <property type="project" value="TreeGrafter"/>
</dbReference>
<feature type="compositionally biased region" description="Basic residues" evidence="9">
    <location>
        <begin position="96"/>
        <end position="106"/>
    </location>
</feature>